<dbReference type="AlphaFoldDB" id="A0A1G7J7H1"/>
<evidence type="ECO:0000313" key="4">
    <source>
        <dbReference type="Proteomes" id="UP000199109"/>
    </source>
</evidence>
<dbReference type="OrthoDB" id="241638at2"/>
<dbReference type="GO" id="GO:0016787">
    <property type="term" value="F:hydrolase activity"/>
    <property type="evidence" value="ECO:0007669"/>
    <property type="project" value="UniProtKB-KW"/>
</dbReference>
<proteinExistence type="predicted"/>
<dbReference type="InterPro" id="IPR013658">
    <property type="entry name" value="SGL"/>
</dbReference>
<evidence type="ECO:0000313" key="3">
    <source>
        <dbReference type="EMBL" id="SDF20841.1"/>
    </source>
</evidence>
<dbReference type="RefSeq" id="WP_091874309.1">
    <property type="nucleotide sequence ID" value="NZ_FNAO01000019.1"/>
</dbReference>
<evidence type="ECO:0000256" key="1">
    <source>
        <dbReference type="ARBA" id="ARBA00022801"/>
    </source>
</evidence>
<dbReference type="Proteomes" id="UP000199109">
    <property type="component" value="Unassembled WGS sequence"/>
</dbReference>
<dbReference type="Pfam" id="PF08450">
    <property type="entry name" value="SGL"/>
    <property type="match status" value="1"/>
</dbReference>
<dbReference type="EMBL" id="FNAO01000019">
    <property type="protein sequence ID" value="SDF20841.1"/>
    <property type="molecule type" value="Genomic_DNA"/>
</dbReference>
<keyword evidence="1" id="KW-0378">Hydrolase</keyword>
<accession>A0A1G7J7H1</accession>
<dbReference type="SUPFAM" id="SSF63829">
    <property type="entry name" value="Calcium-dependent phosphotriesterase"/>
    <property type="match status" value="1"/>
</dbReference>
<dbReference type="InterPro" id="IPR051262">
    <property type="entry name" value="SMP-30/CGR1_Lactonase"/>
</dbReference>
<name>A0A1G7J7H1_9FLAO</name>
<sequence>MKKHFKAITLPIISVIICLTSCKAQKAQTPKIIADGAELTLVADDYEFTEGPAVDSNGDVYFTDQPNDRILKWTAADNSVADYMKPAGRSNGLYFDQEGNLLSAADEKNQLWRIDSGKNVTVLIDDFKGKKLNGPNDLWVDGKGGIYFTDPYYQRSWWTHNEPPQDARRVYYLASGSDTPQIVADDNFDQPNGIIGSPDSKTLYVSDNGTKKTYVYSVEENGSLSNKKLFADMGSDGMTLDNLGNVYLTGDGVTVFDKNGKKIQHIPVPEKWTANITFAGPEQKTLFITAMDSVYTLEMAVHGVR</sequence>
<protein>
    <submittedName>
        <fullName evidence="3">Gluconolactonase</fullName>
    </submittedName>
</protein>
<feature type="domain" description="SMP-30/Gluconolactonase/LRE-like region" evidence="2">
    <location>
        <begin position="48"/>
        <end position="290"/>
    </location>
</feature>
<reference evidence="3 4" key="1">
    <citation type="submission" date="2016-10" db="EMBL/GenBank/DDBJ databases">
        <authorList>
            <person name="de Groot N.N."/>
        </authorList>
    </citation>
    <scope>NUCLEOTIDE SEQUENCE [LARGE SCALE GENOMIC DNA]</scope>
    <source>
        <strain evidence="3 4">DSM 23421</strain>
    </source>
</reference>
<dbReference type="InterPro" id="IPR011042">
    <property type="entry name" value="6-blade_b-propeller_TolB-like"/>
</dbReference>
<dbReference type="Gene3D" id="2.120.10.30">
    <property type="entry name" value="TolB, C-terminal domain"/>
    <property type="match status" value="1"/>
</dbReference>
<evidence type="ECO:0000259" key="2">
    <source>
        <dbReference type="Pfam" id="PF08450"/>
    </source>
</evidence>
<organism evidence="3 4">
    <name type="scientific">Pricia antarctica</name>
    <dbReference type="NCBI Taxonomy" id="641691"/>
    <lineage>
        <taxon>Bacteria</taxon>
        <taxon>Pseudomonadati</taxon>
        <taxon>Bacteroidota</taxon>
        <taxon>Flavobacteriia</taxon>
        <taxon>Flavobacteriales</taxon>
        <taxon>Flavobacteriaceae</taxon>
        <taxon>Pricia</taxon>
    </lineage>
</organism>
<dbReference type="PANTHER" id="PTHR47572:SF4">
    <property type="entry name" value="LACTONASE DRP35"/>
    <property type="match status" value="1"/>
</dbReference>
<gene>
    <name evidence="3" type="ORF">SAMN05421636_11913</name>
</gene>
<dbReference type="PANTHER" id="PTHR47572">
    <property type="entry name" value="LIPOPROTEIN-RELATED"/>
    <property type="match status" value="1"/>
</dbReference>
<keyword evidence="4" id="KW-1185">Reference proteome</keyword>
<dbReference type="STRING" id="641691.SAMN05421636_11913"/>